<keyword evidence="6" id="KW-0496">Mitochondrion</keyword>
<comment type="caution">
    <text evidence="7">The sequence shown here is derived from an EMBL/GenBank/DDBJ whole genome shotgun (WGS) entry which is preliminary data.</text>
</comment>
<dbReference type="PIRSF" id="PIRSF017565">
    <property type="entry name" value="Kin_ATP-NAD_euk"/>
    <property type="match status" value="1"/>
</dbReference>
<comment type="catalytic activity">
    <reaction evidence="6">
        <text>NAD(+) + ATP = ADP + NADP(+) + H(+)</text>
        <dbReference type="Rhea" id="RHEA:18629"/>
        <dbReference type="ChEBI" id="CHEBI:15378"/>
        <dbReference type="ChEBI" id="CHEBI:30616"/>
        <dbReference type="ChEBI" id="CHEBI:57540"/>
        <dbReference type="ChEBI" id="CHEBI:58349"/>
        <dbReference type="ChEBI" id="CHEBI:456216"/>
        <dbReference type="EC" id="2.7.1.23"/>
    </reaction>
</comment>
<name>A0ABD3W6I2_SINWO</name>
<keyword evidence="8" id="KW-1185">Reference proteome</keyword>
<evidence type="ECO:0000256" key="3">
    <source>
        <dbReference type="ARBA" id="ARBA00022777"/>
    </source>
</evidence>
<comment type="similarity">
    <text evidence="1 6">Belongs to the NAD kinase family.</text>
</comment>
<evidence type="ECO:0000256" key="2">
    <source>
        <dbReference type="ARBA" id="ARBA00022679"/>
    </source>
</evidence>
<dbReference type="Proteomes" id="UP001634394">
    <property type="component" value="Unassembled WGS sequence"/>
</dbReference>
<accession>A0ABD3W6I2</accession>
<dbReference type="GO" id="GO:0005524">
    <property type="term" value="F:ATP binding"/>
    <property type="evidence" value="ECO:0007669"/>
    <property type="project" value="UniProtKB-UniRule"/>
</dbReference>
<dbReference type="GO" id="GO:0006741">
    <property type="term" value="P:NADP+ biosynthetic process"/>
    <property type="evidence" value="ECO:0007669"/>
    <property type="project" value="UniProtKB-UniRule"/>
</dbReference>
<dbReference type="Gene3D" id="2.60.200.30">
    <property type="entry name" value="Probable inorganic polyphosphate/atp-NAD kinase, domain 2"/>
    <property type="match status" value="1"/>
</dbReference>
<keyword evidence="2 6" id="KW-0808">Transferase</keyword>
<dbReference type="AlphaFoldDB" id="A0ABD3W6I2"/>
<comment type="function">
    <text evidence="6">Mitochondrial NAD(+) kinase that phosphorylates NAD(+) to yield NADP(+). Can use both ATP or inorganic polyphosphate as the phosphoryl donor.</text>
</comment>
<dbReference type="PANTHER" id="PTHR13158:SF5">
    <property type="entry name" value="NAD KINASE 2, MITOCHONDRIAL"/>
    <property type="match status" value="1"/>
</dbReference>
<sequence length="435" mass="50296">MNRTLSLMLYKSICNVYHCARSDIFVFARTVCSASRTCIDSHSDEFGTSQHPVFRPKRAAIIPRITRYEFEKKRYKNKDNEELKLILEQKRSDYQVLLARHEKHYKSVEIMRQSLEKNKIETKVFSRLEFTEDLLNWADVIFAAGGDGTFLLTASKIRQIHKPVIGINTDPKRSEGCLCLPKDKYSAANFDATLQRLFAGNFRWKWKQRIRIIMSGLHNNDEPIELHDQQLQYLEHRYNEHIQEFQNCHEPHNLPRTTEIPRILPVLALNDVFVGESLSSRVSYYEMSIDDGPASKQKSSGVTVCTGTGSTSWYFHINHITNEAVRDILSIANRKSGMQLPLDYRFLSEVRKQYNSSLKFDPSEKRMAFTVRDPLINGVFQVPNPRGFANKIQIRSRMWDACLVVDGGSSFRFNDGAVATLEIHDEDALRTVMFD</sequence>
<dbReference type="Pfam" id="PF01513">
    <property type="entry name" value="NAD_kinase"/>
    <property type="match status" value="1"/>
</dbReference>
<dbReference type="InterPro" id="IPR017437">
    <property type="entry name" value="ATP-NAD_kinase_PpnK-typ_C"/>
</dbReference>
<dbReference type="Gene3D" id="3.40.50.10330">
    <property type="entry name" value="Probable inorganic polyphosphate/atp-NAD kinase, domain 1"/>
    <property type="match status" value="1"/>
</dbReference>
<comment type="subcellular location">
    <subcellularLocation>
        <location evidence="6">Mitochondrion</location>
    </subcellularLocation>
</comment>
<dbReference type="GO" id="GO:0005739">
    <property type="term" value="C:mitochondrion"/>
    <property type="evidence" value="ECO:0007669"/>
    <property type="project" value="UniProtKB-SubCell"/>
</dbReference>
<protein>
    <recommendedName>
        <fullName evidence="6">NAD kinase 2, mitochondrial</fullName>
        <ecNumber evidence="6">2.7.1.23</ecNumber>
    </recommendedName>
    <alternativeName>
        <fullName evidence="6">NAD kinase domain-containing protein 1, mitochondrial</fullName>
    </alternativeName>
</protein>
<keyword evidence="5 6" id="KW-0520">NAD</keyword>
<dbReference type="EC" id="2.7.1.23" evidence="6"/>
<evidence type="ECO:0000256" key="5">
    <source>
        <dbReference type="ARBA" id="ARBA00023027"/>
    </source>
</evidence>
<dbReference type="SUPFAM" id="SSF111331">
    <property type="entry name" value="NAD kinase/diacylglycerol kinase-like"/>
    <property type="match status" value="1"/>
</dbReference>
<dbReference type="InterPro" id="IPR017438">
    <property type="entry name" value="ATP-NAD_kinase_N"/>
</dbReference>
<evidence type="ECO:0000256" key="6">
    <source>
        <dbReference type="PIRNR" id="PIRNR017565"/>
    </source>
</evidence>
<proteinExistence type="inferred from homology"/>
<dbReference type="InterPro" id="IPR002504">
    <property type="entry name" value="NADK"/>
</dbReference>
<keyword evidence="6" id="KW-0067">ATP-binding</keyword>
<keyword evidence="4 6" id="KW-0521">NADP</keyword>
<keyword evidence="3 6" id="KW-0418">Kinase</keyword>
<evidence type="ECO:0000256" key="1">
    <source>
        <dbReference type="ARBA" id="ARBA00010995"/>
    </source>
</evidence>
<evidence type="ECO:0000313" key="7">
    <source>
        <dbReference type="EMBL" id="KAL3868372.1"/>
    </source>
</evidence>
<dbReference type="InterPro" id="IPR016064">
    <property type="entry name" value="NAD/diacylglycerol_kinase_sf"/>
</dbReference>
<reference evidence="7 8" key="1">
    <citation type="submission" date="2024-11" db="EMBL/GenBank/DDBJ databases">
        <title>Chromosome-level genome assembly of the freshwater bivalve Anodonta woodiana.</title>
        <authorList>
            <person name="Chen X."/>
        </authorList>
    </citation>
    <scope>NUCLEOTIDE SEQUENCE [LARGE SCALE GENOMIC DNA]</scope>
    <source>
        <strain evidence="7">MN2024</strain>
        <tissue evidence="7">Gills</tissue>
    </source>
</reference>
<evidence type="ECO:0000313" key="8">
    <source>
        <dbReference type="Proteomes" id="UP001634394"/>
    </source>
</evidence>
<dbReference type="GO" id="GO:0003951">
    <property type="term" value="F:NAD+ kinase activity"/>
    <property type="evidence" value="ECO:0007669"/>
    <property type="project" value="UniProtKB-UniRule"/>
</dbReference>
<dbReference type="GO" id="GO:0019674">
    <property type="term" value="P:NAD+ metabolic process"/>
    <property type="evidence" value="ECO:0007669"/>
    <property type="project" value="UniProtKB-UniRule"/>
</dbReference>
<dbReference type="EMBL" id="JBJQND010000008">
    <property type="protein sequence ID" value="KAL3868372.1"/>
    <property type="molecule type" value="Genomic_DNA"/>
</dbReference>
<dbReference type="PANTHER" id="PTHR13158">
    <property type="match status" value="1"/>
</dbReference>
<dbReference type="InterPro" id="IPR012355">
    <property type="entry name" value="NADK2_mit"/>
</dbReference>
<organism evidence="7 8">
    <name type="scientific">Sinanodonta woodiana</name>
    <name type="common">Chinese pond mussel</name>
    <name type="synonym">Anodonta woodiana</name>
    <dbReference type="NCBI Taxonomy" id="1069815"/>
    <lineage>
        <taxon>Eukaryota</taxon>
        <taxon>Metazoa</taxon>
        <taxon>Spiralia</taxon>
        <taxon>Lophotrochozoa</taxon>
        <taxon>Mollusca</taxon>
        <taxon>Bivalvia</taxon>
        <taxon>Autobranchia</taxon>
        <taxon>Heteroconchia</taxon>
        <taxon>Palaeoheterodonta</taxon>
        <taxon>Unionida</taxon>
        <taxon>Unionoidea</taxon>
        <taxon>Unionidae</taxon>
        <taxon>Unioninae</taxon>
        <taxon>Sinanodonta</taxon>
    </lineage>
</organism>
<evidence type="ECO:0000256" key="4">
    <source>
        <dbReference type="ARBA" id="ARBA00022857"/>
    </source>
</evidence>
<gene>
    <name evidence="7" type="ORF">ACJMK2_041185</name>
</gene>
<comment type="subunit">
    <text evidence="6">Homodimer.</text>
</comment>
<keyword evidence="6" id="KW-0547">Nucleotide-binding</keyword>
<dbReference type="GO" id="GO:0042803">
    <property type="term" value="F:protein homodimerization activity"/>
    <property type="evidence" value="ECO:0007669"/>
    <property type="project" value="UniProtKB-UniRule"/>
</dbReference>